<dbReference type="SUPFAM" id="SSF55455">
    <property type="entry name" value="SRF-like"/>
    <property type="match status" value="1"/>
</dbReference>
<dbReference type="PROSITE" id="PS50066">
    <property type="entry name" value="MADS_BOX_2"/>
    <property type="match status" value="1"/>
</dbReference>
<dbReference type="GO" id="GO:0000987">
    <property type="term" value="F:cis-regulatory region sequence-specific DNA binding"/>
    <property type="evidence" value="ECO:0007669"/>
    <property type="project" value="InterPro"/>
</dbReference>
<dbReference type="GO" id="GO:0046983">
    <property type="term" value="F:protein dimerization activity"/>
    <property type="evidence" value="ECO:0007669"/>
    <property type="project" value="InterPro"/>
</dbReference>
<dbReference type="GO" id="GO:0005634">
    <property type="term" value="C:nucleus"/>
    <property type="evidence" value="ECO:0007669"/>
    <property type="project" value="UniProtKB-SubCell"/>
</dbReference>
<feature type="coiled-coil region" evidence="6">
    <location>
        <begin position="88"/>
        <end position="115"/>
    </location>
</feature>
<evidence type="ECO:0000259" key="7">
    <source>
        <dbReference type="PROSITE" id="PS50066"/>
    </source>
</evidence>
<dbReference type="PANTHER" id="PTHR48019">
    <property type="entry name" value="SERUM RESPONSE FACTOR HOMOLOG"/>
    <property type="match status" value="1"/>
</dbReference>
<dbReference type="Pfam" id="PF00319">
    <property type="entry name" value="SRF-TF"/>
    <property type="match status" value="1"/>
</dbReference>
<comment type="subcellular location">
    <subcellularLocation>
        <location evidence="1">Nucleus</location>
    </subcellularLocation>
</comment>
<dbReference type="Proteomes" id="UP000623129">
    <property type="component" value="Unassembled WGS sequence"/>
</dbReference>
<evidence type="ECO:0000256" key="4">
    <source>
        <dbReference type="ARBA" id="ARBA00023163"/>
    </source>
</evidence>
<evidence type="ECO:0000313" key="8">
    <source>
        <dbReference type="EMBL" id="KAF3337940.1"/>
    </source>
</evidence>
<reference evidence="8" key="1">
    <citation type="submission" date="2020-01" db="EMBL/GenBank/DDBJ databases">
        <title>Genome sequence of Kobresia littledalei, the first chromosome-level genome in the family Cyperaceae.</title>
        <authorList>
            <person name="Qu G."/>
        </authorList>
    </citation>
    <scope>NUCLEOTIDE SEQUENCE</scope>
    <source>
        <strain evidence="8">C.B.Clarke</strain>
        <tissue evidence="8">Leaf</tissue>
    </source>
</reference>
<dbReference type="InterPro" id="IPR002100">
    <property type="entry name" value="TF_MADSbox"/>
</dbReference>
<keyword evidence="3" id="KW-0238">DNA-binding</keyword>
<evidence type="ECO:0000256" key="6">
    <source>
        <dbReference type="SAM" id="Coils"/>
    </source>
</evidence>
<evidence type="ECO:0000256" key="3">
    <source>
        <dbReference type="ARBA" id="ARBA00023125"/>
    </source>
</evidence>
<keyword evidence="2" id="KW-0805">Transcription regulation</keyword>
<keyword evidence="5" id="KW-0539">Nucleus</keyword>
<feature type="domain" description="MADS-box" evidence="7">
    <location>
        <begin position="1"/>
        <end position="47"/>
    </location>
</feature>
<accession>A0A833QY16</accession>
<keyword evidence="6" id="KW-0175">Coiled coil</keyword>
<gene>
    <name evidence="8" type="ORF">FCM35_KLT18527</name>
</gene>
<dbReference type="InterPro" id="IPR050142">
    <property type="entry name" value="MADS-box/MEF2_TF"/>
</dbReference>
<keyword evidence="4" id="KW-0804">Transcription</keyword>
<dbReference type="InterPro" id="IPR036879">
    <property type="entry name" value="TF_MADSbox_sf"/>
</dbReference>
<dbReference type="PRINTS" id="PR00404">
    <property type="entry name" value="MADSDOMAIN"/>
</dbReference>
<dbReference type="GO" id="GO:0045944">
    <property type="term" value="P:positive regulation of transcription by RNA polymerase II"/>
    <property type="evidence" value="ECO:0007669"/>
    <property type="project" value="InterPro"/>
</dbReference>
<dbReference type="EMBL" id="SWLB01000006">
    <property type="protein sequence ID" value="KAF3337940.1"/>
    <property type="molecule type" value="Genomic_DNA"/>
</dbReference>
<keyword evidence="9" id="KW-1185">Reference proteome</keyword>
<dbReference type="GO" id="GO:0000981">
    <property type="term" value="F:DNA-binding transcription factor activity, RNA polymerase II-specific"/>
    <property type="evidence" value="ECO:0007669"/>
    <property type="project" value="InterPro"/>
</dbReference>
<comment type="caution">
    <text evidence="8">The sequence shown here is derived from an EMBL/GenBank/DDBJ whole genome shotgun (WGS) entry which is preliminary data.</text>
</comment>
<dbReference type="Gene3D" id="3.40.1810.10">
    <property type="entry name" value="Transcription factor, MADS-box"/>
    <property type="match status" value="1"/>
</dbReference>
<protein>
    <submittedName>
        <fullName evidence="8">Agamous-like MADS-box protein AGL80</fullName>
    </submittedName>
</protein>
<evidence type="ECO:0000256" key="1">
    <source>
        <dbReference type="ARBA" id="ARBA00004123"/>
    </source>
</evidence>
<dbReference type="OrthoDB" id="762064at2759"/>
<dbReference type="AlphaFoldDB" id="A0A833QY16"/>
<dbReference type="CDD" id="cd00266">
    <property type="entry name" value="MADS_SRF_like"/>
    <property type="match status" value="1"/>
</dbReference>
<evidence type="ECO:0000256" key="2">
    <source>
        <dbReference type="ARBA" id="ARBA00023015"/>
    </source>
</evidence>
<evidence type="ECO:0000256" key="5">
    <source>
        <dbReference type="ARBA" id="ARBA00023242"/>
    </source>
</evidence>
<proteinExistence type="predicted"/>
<sequence length="235" mass="26172">MVRKKAVIEPIATSSARRTTFKKRKASLFKKAMELSTLCRVDVCAVVSEGPHDPNPDTWPPRENAMRILSCFSGMPEADKSKKMVDRVGYLSQQMEKLQLQLRKVQSENCELENAILLQEVLSGQSCIADVASFERMSSLAGMVERRLGEINKRMRDLASAPVLHRTALDMWAPLTTDLALEERGQDAGARVFGPTSDYVAPIMVGPQVEDEIERFFNSNSIYGCDDEITALLSS</sequence>
<evidence type="ECO:0000313" key="9">
    <source>
        <dbReference type="Proteomes" id="UP000623129"/>
    </source>
</evidence>
<organism evidence="8 9">
    <name type="scientific">Carex littledalei</name>
    <dbReference type="NCBI Taxonomy" id="544730"/>
    <lineage>
        <taxon>Eukaryota</taxon>
        <taxon>Viridiplantae</taxon>
        <taxon>Streptophyta</taxon>
        <taxon>Embryophyta</taxon>
        <taxon>Tracheophyta</taxon>
        <taxon>Spermatophyta</taxon>
        <taxon>Magnoliopsida</taxon>
        <taxon>Liliopsida</taxon>
        <taxon>Poales</taxon>
        <taxon>Cyperaceae</taxon>
        <taxon>Cyperoideae</taxon>
        <taxon>Cariceae</taxon>
        <taxon>Carex</taxon>
        <taxon>Carex subgen. Euthyceras</taxon>
    </lineage>
</organism>
<name>A0A833QY16_9POAL</name>
<dbReference type="InterPro" id="IPR033897">
    <property type="entry name" value="SRF-like_MADS-box"/>
</dbReference>
<dbReference type="SMART" id="SM00432">
    <property type="entry name" value="MADS"/>
    <property type="match status" value="1"/>
</dbReference>